<keyword evidence="3" id="KW-1185">Reference proteome</keyword>
<dbReference type="EMBL" id="JAHMUF010000002">
    <property type="protein sequence ID" value="KAG7195919.1"/>
    <property type="molecule type" value="Genomic_DNA"/>
</dbReference>
<evidence type="ECO:0000256" key="1">
    <source>
        <dbReference type="SAM" id="MobiDB-lite"/>
    </source>
</evidence>
<sequence>MSEIKVIYPSIRSKPFKNGIVRVPLEFTSNEQQQQYQPLPIDKLRFVVFTNSQGKWALVKDIAASLNYPSSYQLIKKFLKKVPDKSWLKRSDPSLNDLLVAKGLIDEVDSSKSFFYVSLDFIGSIIANTEVLLVDNDDPIDSNEDIDIKLPKDPSSEDDSKVLLSQVFPQYESRHIPLVHSSFNTLSNLTKLNFYRSLPNAFQFLPNAKLNVFEREILMKENEYIEQATSNGSNTEKDNNNIGSTNSTEGQEGGGSSKSKQIRKLINRNRKHNINVDPNTLDLHDSIIPGQGYIQEFSVKHLCKVPNYFITSSTQPIASSSTTSLNAMRRFGGNTFTSNKQPYIANETTVKLSKNLQKLIYNNENDHRNTKYYYVKSYRGPGSGNYKDAALMNKVNKIPLTTQPIYRVHKSAKEVSRYDHKRQLRSLKGLLCEKISQDNFESILDRQREFVEDFDNMEVLHNNLQFNVLVNSYREISANTWDQYYKFKTTDHDQLASEQRLKKKHNDYQDKFKEYQEKEQARQQKLVEVRQKQMEEYHKQQNPAAAVASASNLLDQDVPNMNDFTKKKEKKIRTDETSDKSDNSSSDNESELERQSQKPLLERLADEIRELEIPIQPPTPPSPDQIAKFVLPNEIKEVYEKIPYDLREPGVQIKKPIYSSATYADTLNAQFLNKIEMIRIPNPNSIGWDNFKKYNSRV</sequence>
<accession>A0A9P8ALC1</accession>
<evidence type="ECO:0000313" key="3">
    <source>
        <dbReference type="Proteomes" id="UP000790833"/>
    </source>
</evidence>
<comment type="caution">
    <text evidence="2">The sequence shown here is derived from an EMBL/GenBank/DDBJ whole genome shotgun (WGS) entry which is preliminary data.</text>
</comment>
<feature type="region of interest" description="Disordered" evidence="1">
    <location>
        <begin position="535"/>
        <end position="598"/>
    </location>
</feature>
<reference evidence="2" key="1">
    <citation type="submission" date="2021-03" db="EMBL/GenBank/DDBJ databases">
        <authorList>
            <person name="Palmer J.M."/>
        </authorList>
    </citation>
    <scope>NUCLEOTIDE SEQUENCE</scope>
    <source>
        <strain evidence="2">ARV_011</strain>
    </source>
</reference>
<feature type="compositionally biased region" description="Basic and acidic residues" evidence="1">
    <location>
        <begin position="572"/>
        <end position="582"/>
    </location>
</feature>
<feature type="region of interest" description="Disordered" evidence="1">
    <location>
        <begin position="228"/>
        <end position="259"/>
    </location>
</feature>
<name>A0A9P8ALC1_9ASCO</name>
<dbReference type="RefSeq" id="XP_043051464.1">
    <property type="nucleotide sequence ID" value="XM_043193076.1"/>
</dbReference>
<evidence type="ECO:0000313" key="2">
    <source>
        <dbReference type="EMBL" id="KAG7195919.1"/>
    </source>
</evidence>
<dbReference type="Proteomes" id="UP000790833">
    <property type="component" value="Unassembled WGS sequence"/>
</dbReference>
<gene>
    <name evidence="2" type="ORF">KQ657_002305</name>
</gene>
<dbReference type="GeneID" id="66115679"/>
<proteinExistence type="predicted"/>
<protein>
    <submittedName>
        <fullName evidence="2">Uncharacterized protein</fullName>
    </submittedName>
</protein>
<dbReference type="AlphaFoldDB" id="A0A9P8ALC1"/>
<organism evidence="2 3">
    <name type="scientific">Scheffersomyces spartinae</name>
    <dbReference type="NCBI Taxonomy" id="45513"/>
    <lineage>
        <taxon>Eukaryota</taxon>
        <taxon>Fungi</taxon>
        <taxon>Dikarya</taxon>
        <taxon>Ascomycota</taxon>
        <taxon>Saccharomycotina</taxon>
        <taxon>Pichiomycetes</taxon>
        <taxon>Debaryomycetaceae</taxon>
        <taxon>Scheffersomyces</taxon>
    </lineage>
</organism>
<dbReference type="OrthoDB" id="4091342at2759"/>